<accession>A0AAD9KGQ4</accession>
<dbReference type="CDD" id="cd00603">
    <property type="entry name" value="IPT_PCSR"/>
    <property type="match status" value="1"/>
</dbReference>
<gene>
    <name evidence="3" type="ORF">NP493_1110g00034</name>
</gene>
<dbReference type="PANTHER" id="PTHR46769">
    <property type="entry name" value="POLYCYSTIC KIDNEY AND HEPATIC DISEASE 1 (AUTOSOMAL RECESSIVE)-LIKE 1"/>
    <property type="match status" value="1"/>
</dbReference>
<dbReference type="InterPro" id="IPR037524">
    <property type="entry name" value="PA14/GLEYA"/>
</dbReference>
<dbReference type="InterPro" id="IPR052387">
    <property type="entry name" value="Fibrocystin"/>
</dbReference>
<keyword evidence="4" id="KW-1185">Reference proteome</keyword>
<dbReference type="InterPro" id="IPR002909">
    <property type="entry name" value="IPT_dom"/>
</dbReference>
<keyword evidence="1" id="KW-0732">Signal</keyword>
<dbReference type="Proteomes" id="UP001209878">
    <property type="component" value="Unassembled WGS sequence"/>
</dbReference>
<evidence type="ECO:0000313" key="4">
    <source>
        <dbReference type="Proteomes" id="UP001209878"/>
    </source>
</evidence>
<reference evidence="3" key="1">
    <citation type="journal article" date="2023" name="Mol. Biol. Evol.">
        <title>Third-Generation Sequencing Reveals the Adaptive Role of the Epigenome in Three Deep-Sea Polychaetes.</title>
        <authorList>
            <person name="Perez M."/>
            <person name="Aroh O."/>
            <person name="Sun Y."/>
            <person name="Lan Y."/>
            <person name="Juniper S.K."/>
            <person name="Young C.R."/>
            <person name="Angers B."/>
            <person name="Qian P.Y."/>
        </authorList>
    </citation>
    <scope>NUCLEOTIDE SEQUENCE</scope>
    <source>
        <strain evidence="3">R07B-5</strain>
    </source>
</reference>
<proteinExistence type="predicted"/>
<evidence type="ECO:0000313" key="3">
    <source>
        <dbReference type="EMBL" id="KAK2171031.1"/>
    </source>
</evidence>
<dbReference type="EMBL" id="JAODUO010001112">
    <property type="protein sequence ID" value="KAK2171031.1"/>
    <property type="molecule type" value="Genomic_DNA"/>
</dbReference>
<feature type="domain" description="PA14" evidence="2">
    <location>
        <begin position="222"/>
        <end position="371"/>
    </location>
</feature>
<protein>
    <recommendedName>
        <fullName evidence="2">PA14 domain-containing protein</fullName>
    </recommendedName>
</protein>
<dbReference type="PANTHER" id="PTHR46769:SF2">
    <property type="entry name" value="FIBROCYSTIN-L ISOFORM 2 PRECURSOR-RELATED"/>
    <property type="match status" value="1"/>
</dbReference>
<dbReference type="SMART" id="SM00429">
    <property type="entry name" value="IPT"/>
    <property type="match status" value="2"/>
</dbReference>
<dbReference type="Pfam" id="PF01833">
    <property type="entry name" value="TIG"/>
    <property type="match status" value="3"/>
</dbReference>
<evidence type="ECO:0000259" key="2">
    <source>
        <dbReference type="PROSITE" id="PS51820"/>
    </source>
</evidence>
<dbReference type="AlphaFoldDB" id="A0AAD9KGQ4"/>
<comment type="caution">
    <text evidence="3">The sequence shown here is derived from an EMBL/GenBank/DDBJ whole genome shotgun (WGS) entry which is preliminary data.</text>
</comment>
<dbReference type="PROSITE" id="PS51820">
    <property type="entry name" value="PA14"/>
    <property type="match status" value="1"/>
</dbReference>
<dbReference type="InterPro" id="IPR014756">
    <property type="entry name" value="Ig_E-set"/>
</dbReference>
<sequence length="1168" mass="127613">MDFAGFARNQFNYGEGQENIGNNVTLVSDTRSYLCDIHKDGTHEKQITCYTRPMKAATYYVRVSVDGAQLAMADYCNNHPTSRSCSFTARFQNTPDIRQLTPHSGTPGTIVTVSGQIFTAFYGSNILTANSTNGVIAKLLRAYMGGINCEVLDELGNIKELVLDGKYGEKYTGHFKCSIDSKYIEVTEVTPSSGGTEGGTFLHIHGTGLDDTTDAATQVLVGGNRGWHLEIWNSEKMQNVNEVDNIATLNETLDGYNVSYIDDAKYDYDGQKHVARVSGYFVAPDSGNFTFYIKGEHIAKMYLTAQDTRTEIVSFRGSTYNHWRKGEELMLEKGRRYLLEIFVTSGDRKNTKIEVGVHRSNAPYNAAQTAWGRDEKQTITTSTDIRPEIQEINLSGWPETQTSTQEVQTISIDTADVTSRFRVGLSGVYTNWLTIAVSEEDLASELSSLMTIQPDTVSVKKDHNGNTYKFSVTFRSDRGSWPLLSIMSNEDTHLNVNVERDTKGVPSYKRITFAYNGIRAPPVRANANSTEVASAITELLGVRCPDSITKPPADTTYLLHDYEGKYTDGIAPEFGAPMKSEEAFCGQTLLHAVDDMYLLYPHRTNFKPIRLNSNPWMCLAHRGYINRFMMSYIYYDNDQKITKNWQGFNMDGKMKQGSQWSYSCINLLKLIRDREEGAPSIVILNLLKLVKGPNPPFKDIYVDVVYFGRVPTTDDPEAMLKARQLPPFRVKSLSVSSVASKVYRLEMQPWECYQPDKFSTWNTKGGAVTVTRVQKASEGVSGYFSLSWKGSNPLDVPADVNAEDMQALLQTNIPGMGVINVERTGDCTGHKWSVTWLTVPGELPLIEVTSTTELHGSSVTVAVKEETAGGLFYNPLPGNLLRTHHKTPQVTVTVNDIPIKCSGSCSYTWDDSKTPTVSAVSPTSGAAGVEVTVTGTGFDGATKENNVVKIGNITCNVSSATDTEINCTAGMGPAGPRTVWVSVIGKGAAKVDESVSMDFEYTAALTAISPTSGGIGGGIALTVTGAGFDSSHVVKLDGSDICKTQSVSLTNITCVVPAHAEGAVDVTIEQNNTVIVGSDNSVMFTYQNEITPRVTNQSITTATPQGGQVVRIDITNFGSLSSVLVGKTSAPVVTQDTNFVTILLPPLGDGVHQIYLNVIGKGYLVTDT</sequence>
<dbReference type="CDD" id="cd00102">
    <property type="entry name" value="IPT"/>
    <property type="match status" value="2"/>
</dbReference>
<organism evidence="3 4">
    <name type="scientific">Ridgeia piscesae</name>
    <name type="common">Tubeworm</name>
    <dbReference type="NCBI Taxonomy" id="27915"/>
    <lineage>
        <taxon>Eukaryota</taxon>
        <taxon>Metazoa</taxon>
        <taxon>Spiralia</taxon>
        <taxon>Lophotrochozoa</taxon>
        <taxon>Annelida</taxon>
        <taxon>Polychaeta</taxon>
        <taxon>Sedentaria</taxon>
        <taxon>Canalipalpata</taxon>
        <taxon>Sabellida</taxon>
        <taxon>Siboglinidae</taxon>
        <taxon>Ridgeia</taxon>
    </lineage>
</organism>
<dbReference type="SUPFAM" id="SSF81296">
    <property type="entry name" value="E set domains"/>
    <property type="match status" value="2"/>
</dbReference>
<name>A0AAD9KGQ4_RIDPI</name>
<evidence type="ECO:0000256" key="1">
    <source>
        <dbReference type="ARBA" id="ARBA00022729"/>
    </source>
</evidence>
<dbReference type="InterPro" id="IPR013783">
    <property type="entry name" value="Ig-like_fold"/>
</dbReference>
<dbReference type="Gene3D" id="2.60.40.10">
    <property type="entry name" value="Immunoglobulins"/>
    <property type="match status" value="3"/>
</dbReference>